<proteinExistence type="predicted"/>
<dbReference type="Pfam" id="PF00149">
    <property type="entry name" value="Metallophos"/>
    <property type="match status" value="1"/>
</dbReference>
<keyword evidence="1" id="KW-0812">Transmembrane</keyword>
<feature type="transmembrane region" description="Helical" evidence="1">
    <location>
        <begin position="649"/>
        <end position="672"/>
    </location>
</feature>
<keyword evidence="1" id="KW-1133">Transmembrane helix</keyword>
<evidence type="ECO:0000313" key="5">
    <source>
        <dbReference type="EMBL" id="KAJ1917383.1"/>
    </source>
</evidence>
<feature type="transmembrane region" description="Helical" evidence="1">
    <location>
        <begin position="723"/>
        <end position="743"/>
    </location>
</feature>
<dbReference type="InterPro" id="IPR056229">
    <property type="entry name" value="Ig_TMM62"/>
</dbReference>
<keyword evidence="1" id="KW-0472">Membrane</keyword>
<keyword evidence="6" id="KW-1185">Reference proteome</keyword>
<reference evidence="5" key="1">
    <citation type="submission" date="2022-07" db="EMBL/GenBank/DDBJ databases">
        <title>Phylogenomic reconstructions and comparative analyses of Kickxellomycotina fungi.</title>
        <authorList>
            <person name="Reynolds N.K."/>
            <person name="Stajich J.E."/>
            <person name="Barry K."/>
            <person name="Grigoriev I.V."/>
            <person name="Crous P."/>
            <person name="Smith M.E."/>
        </authorList>
    </citation>
    <scope>NUCLEOTIDE SEQUENCE</scope>
    <source>
        <strain evidence="5">NBRC 100468</strain>
    </source>
</reference>
<organism evidence="5 6">
    <name type="scientific">Mycoemilia scoparia</name>
    <dbReference type="NCBI Taxonomy" id="417184"/>
    <lineage>
        <taxon>Eukaryota</taxon>
        <taxon>Fungi</taxon>
        <taxon>Fungi incertae sedis</taxon>
        <taxon>Zoopagomycota</taxon>
        <taxon>Kickxellomycotina</taxon>
        <taxon>Kickxellomycetes</taxon>
        <taxon>Kickxellales</taxon>
        <taxon>Kickxellaceae</taxon>
        <taxon>Mycoemilia</taxon>
    </lineage>
</organism>
<gene>
    <name evidence="5" type="ORF">H4219_003250</name>
</gene>
<evidence type="ECO:0000313" key="6">
    <source>
        <dbReference type="Proteomes" id="UP001150538"/>
    </source>
</evidence>
<dbReference type="Gene3D" id="3.60.21.10">
    <property type="match status" value="1"/>
</dbReference>
<evidence type="ECO:0000256" key="1">
    <source>
        <dbReference type="SAM" id="Phobius"/>
    </source>
</evidence>
<dbReference type="EMBL" id="JANBPU010000073">
    <property type="protein sequence ID" value="KAJ1917383.1"/>
    <property type="molecule type" value="Genomic_DNA"/>
</dbReference>
<sequence length="771" mass="87414">MAKRLLLSLILYIIIPLSCWYYGYTLYQDSVATLYNRSSSNGPYIPAEIPPLHSEDKGGIKDELGSDPDSIVTFIHATDIHISKYSRKGQYIHFLHFLSTVVPLVSPRFVAATGDLTDGKDEKKLGSLQQFEEWSAYKKALKRANLLDRNDGAFWFDQRGNHDCFNVPGWASPSNFYREYGVIKKHGYHFDIEEKFGKYSFIATDGCPDMGVGRPMNFFGYLDARAMDNLEKQLDQSKYSNHTIVLNHYPTSTMVYGKTSSGKSFNDLTDRVSLFLCGHLHLLKAGIGAQLQYYHPDRFLELELGDMKDHALYRIYAIDHDIISFADVKLPLAPIPYPNPQPHDEPPLGIEWVDPVPHPPIVLVTNPKDSRYNIPNREPLHRIGTSKYIRVLVWADKNIAHLHASIDGVPINQSAMYRGKNSTVSERWKETADGKKAYIPLWVIPWDPFKYNDGKEHTLVVEAKDVSGMVGSQVVHFRLDGKRISLDNAWRGGLIMSTHVKGLLKRLVLVNYITIFLVVFLMPKIVLLVHHLRGLVPSTLPQSLRLVTYTTVRASSPVDGAPDEEDNSEDSQTLWQSVSHFVAGLVLRLTTFSRKPSLYWPLYFYSLYIIVAPLFVGSLIPALGANGDGAVYIYGVHINQTWIPLGDTWAYALLAIPYPMGVIPLYLGCILTPTRYIYPPSSPYLNSPWYKHWLFRILIAGGYFYYMLIPTAMSLYVYGTKSIIFGVARAWMSVWVGCVLWFYDWRYGSKPGLSNQITYTPAPTPPQSARD</sequence>
<dbReference type="SUPFAM" id="SSF56300">
    <property type="entry name" value="Metallo-dependent phosphatases"/>
    <property type="match status" value="1"/>
</dbReference>
<name>A0A9W8A0M7_9FUNG</name>
<dbReference type="InterPro" id="IPR056230">
    <property type="entry name" value="TMEM62_C"/>
</dbReference>
<evidence type="ECO:0000259" key="3">
    <source>
        <dbReference type="Pfam" id="PF24384"/>
    </source>
</evidence>
<dbReference type="InterPro" id="IPR029052">
    <property type="entry name" value="Metallo-depent_PP-like"/>
</dbReference>
<dbReference type="PANTHER" id="PTHR14795">
    <property type="entry name" value="HELICASE RELATED"/>
    <property type="match status" value="1"/>
</dbReference>
<accession>A0A9W8A0M7</accession>
<evidence type="ECO:0008006" key="7">
    <source>
        <dbReference type="Google" id="ProtNLM"/>
    </source>
</evidence>
<feature type="transmembrane region" description="Helical" evidence="1">
    <location>
        <begin position="602"/>
        <end position="624"/>
    </location>
</feature>
<dbReference type="Pfam" id="PF24384">
    <property type="entry name" value="Ig_TMM62"/>
    <property type="match status" value="1"/>
</dbReference>
<protein>
    <recommendedName>
        <fullName evidence="7">Calcineurin-like phosphoesterase domain-containing protein</fullName>
    </recommendedName>
</protein>
<dbReference type="GO" id="GO:0016787">
    <property type="term" value="F:hydrolase activity"/>
    <property type="evidence" value="ECO:0007669"/>
    <property type="project" value="InterPro"/>
</dbReference>
<feature type="transmembrane region" description="Helical" evidence="1">
    <location>
        <begin position="509"/>
        <end position="529"/>
    </location>
</feature>
<feature type="domain" description="Calcineurin-like phosphoesterase" evidence="2">
    <location>
        <begin position="73"/>
        <end position="281"/>
    </location>
</feature>
<dbReference type="AlphaFoldDB" id="A0A9W8A0M7"/>
<feature type="domain" description="TMEM62 Ig-like" evidence="3">
    <location>
        <begin position="358"/>
        <end position="482"/>
    </location>
</feature>
<evidence type="ECO:0000259" key="4">
    <source>
        <dbReference type="Pfam" id="PF24394"/>
    </source>
</evidence>
<dbReference type="OrthoDB" id="45365at2759"/>
<feature type="domain" description="TMEM62 C-terminal" evidence="4">
    <location>
        <begin position="513"/>
        <end position="656"/>
    </location>
</feature>
<dbReference type="Pfam" id="PF24394">
    <property type="entry name" value="TMEM62_C"/>
    <property type="match status" value="1"/>
</dbReference>
<dbReference type="Proteomes" id="UP001150538">
    <property type="component" value="Unassembled WGS sequence"/>
</dbReference>
<evidence type="ECO:0000259" key="2">
    <source>
        <dbReference type="Pfam" id="PF00149"/>
    </source>
</evidence>
<dbReference type="InterPro" id="IPR004843">
    <property type="entry name" value="Calcineurin-like_PHP"/>
</dbReference>
<feature type="transmembrane region" description="Helical" evidence="1">
    <location>
        <begin position="693"/>
        <end position="717"/>
    </location>
</feature>
<dbReference type="PANTHER" id="PTHR14795:SF0">
    <property type="entry name" value="TRANSMEMBRANE PROTEIN 62"/>
    <property type="match status" value="1"/>
</dbReference>
<comment type="caution">
    <text evidence="5">The sequence shown here is derived from an EMBL/GenBank/DDBJ whole genome shotgun (WGS) entry which is preliminary data.</text>
</comment>